<evidence type="ECO:0000256" key="1">
    <source>
        <dbReference type="SAM" id="Coils"/>
    </source>
</evidence>
<feature type="region of interest" description="Disordered" evidence="2">
    <location>
        <begin position="1"/>
        <end position="23"/>
    </location>
</feature>
<feature type="compositionally biased region" description="Polar residues" evidence="2">
    <location>
        <begin position="187"/>
        <end position="209"/>
    </location>
</feature>
<reference evidence="3" key="1">
    <citation type="submission" date="2019-10" db="EMBL/GenBank/DDBJ databases">
        <authorList>
            <person name="Soares A.E.R."/>
            <person name="Aleixo A."/>
            <person name="Schneider P."/>
            <person name="Miyaki C.Y."/>
            <person name="Schneider M.P."/>
            <person name="Mello C."/>
            <person name="Vasconcelos A.T.R."/>
        </authorList>
    </citation>
    <scope>NUCLEOTIDE SEQUENCE</scope>
    <source>
        <tissue evidence="3">Muscle</tissue>
    </source>
</reference>
<feature type="region of interest" description="Disordered" evidence="2">
    <location>
        <begin position="184"/>
        <end position="213"/>
    </location>
</feature>
<evidence type="ECO:0000256" key="2">
    <source>
        <dbReference type="SAM" id="MobiDB-lite"/>
    </source>
</evidence>
<evidence type="ECO:0000313" key="4">
    <source>
        <dbReference type="Proteomes" id="UP001145742"/>
    </source>
</evidence>
<dbReference type="InterPro" id="IPR052417">
    <property type="entry name" value="Dachshund_domain"/>
</dbReference>
<evidence type="ECO:0000313" key="3">
    <source>
        <dbReference type="EMBL" id="KAJ7424333.1"/>
    </source>
</evidence>
<keyword evidence="1" id="KW-0175">Coiled coil</keyword>
<evidence type="ECO:0008006" key="5">
    <source>
        <dbReference type="Google" id="ProtNLM"/>
    </source>
</evidence>
<dbReference type="PANTHER" id="PTHR12577:SF7">
    <property type="entry name" value="DACHSHUND HOMOLOG 2"/>
    <property type="match status" value="1"/>
</dbReference>
<comment type="caution">
    <text evidence="3">The sequence shown here is derived from an EMBL/GenBank/DDBJ whole genome shotgun (WGS) entry which is preliminary data.</text>
</comment>
<feature type="compositionally biased region" description="Low complexity" evidence="2">
    <location>
        <begin position="304"/>
        <end position="320"/>
    </location>
</feature>
<accession>A0ABQ9DKW1</accession>
<dbReference type="EMBL" id="WHWB01032712">
    <property type="protein sequence ID" value="KAJ7424333.1"/>
    <property type="molecule type" value="Genomic_DNA"/>
</dbReference>
<protein>
    <recommendedName>
        <fullName evidence="5">DACH2 protein</fullName>
    </recommendedName>
</protein>
<proteinExistence type="predicted"/>
<name>A0ABQ9DKW1_9PASS</name>
<organism evidence="3 4">
    <name type="scientific">Willisornis vidua</name>
    <name type="common">Xingu scale-backed antbird</name>
    <dbReference type="NCBI Taxonomy" id="1566151"/>
    <lineage>
        <taxon>Eukaryota</taxon>
        <taxon>Metazoa</taxon>
        <taxon>Chordata</taxon>
        <taxon>Craniata</taxon>
        <taxon>Vertebrata</taxon>
        <taxon>Euteleostomi</taxon>
        <taxon>Archelosauria</taxon>
        <taxon>Archosauria</taxon>
        <taxon>Dinosauria</taxon>
        <taxon>Saurischia</taxon>
        <taxon>Theropoda</taxon>
        <taxon>Coelurosauria</taxon>
        <taxon>Aves</taxon>
        <taxon>Neognathae</taxon>
        <taxon>Neoaves</taxon>
        <taxon>Telluraves</taxon>
        <taxon>Australaves</taxon>
        <taxon>Passeriformes</taxon>
        <taxon>Thamnophilidae</taxon>
        <taxon>Willisornis</taxon>
    </lineage>
</organism>
<dbReference type="PANTHER" id="PTHR12577">
    <property type="entry name" value="DACHSHUND"/>
    <property type="match status" value="1"/>
</dbReference>
<gene>
    <name evidence="3" type="ORF">WISP_29095</name>
</gene>
<dbReference type="Proteomes" id="UP001145742">
    <property type="component" value="Unassembled WGS sequence"/>
</dbReference>
<sequence length="529" mass="57767">MMCRRRQETPESMSEGITPGDLPGDVVTSPGFSCLTAAAMAEAMKLQKMKLMAMNSLHGSGSQNGTESENEELNSNAGEPLESLAKIVALWLMKSLTGGTKRNPVCKEFQCGRKSKVLVVVAFVNREVIGNRRTQEWSVEISVLQFILGLLALSTGADLQVEFAGEKVIIVSICGSESSWDKEKLQSPITTGSQHSLGHATLSGQSSLGSAHPLSPLQQNHLLTNRLELPFMMMPHPLLPVSLPPASVAMAMNQMNHLNTIANMAAAAQMHSPLSRAGASVIKERIQDSPSPAPSLEDSQRPGSHASSHQSSSVSSSPSQLDNTPDRIALLTNSREGELVDQETGTSLKKVQKEKGQEQEIISFCRVKMRFSEEVQIAIPIMKPTLDKVQLAGQALPPGFPAPFLFADGLSSVETLLTNIQGLLKVAVDNARVQEKQIQQEKKELKMELCRERELRESLERQLTAELQSRATIQKRLKKEKKAKRKLQEALEFESKRREQVEQALKQATSGDSLRMLNGNVLVGPSQSA</sequence>
<feature type="coiled-coil region" evidence="1">
    <location>
        <begin position="424"/>
        <end position="504"/>
    </location>
</feature>
<keyword evidence="4" id="KW-1185">Reference proteome</keyword>
<feature type="region of interest" description="Disordered" evidence="2">
    <location>
        <begin position="57"/>
        <end position="76"/>
    </location>
</feature>
<feature type="region of interest" description="Disordered" evidence="2">
    <location>
        <begin position="287"/>
        <end position="353"/>
    </location>
</feature>